<accession>A0A1X7IYE7</accession>
<keyword evidence="3" id="KW-1185">Reference proteome</keyword>
<dbReference type="Proteomes" id="UP000193834">
    <property type="component" value="Unassembled WGS sequence"/>
</dbReference>
<dbReference type="EMBL" id="FXAZ01000001">
    <property type="protein sequence ID" value="SMG20170.1"/>
    <property type="molecule type" value="Genomic_DNA"/>
</dbReference>
<feature type="domain" description="DinB-like" evidence="1">
    <location>
        <begin position="10"/>
        <end position="160"/>
    </location>
</feature>
<evidence type="ECO:0000313" key="3">
    <source>
        <dbReference type="Proteomes" id="UP000193834"/>
    </source>
</evidence>
<dbReference type="InterPro" id="IPR034660">
    <property type="entry name" value="DinB/YfiT-like"/>
</dbReference>
<proteinExistence type="predicted"/>
<gene>
    <name evidence="2" type="ORF">SAMN06295960_1004</name>
</gene>
<evidence type="ECO:0000313" key="2">
    <source>
        <dbReference type="EMBL" id="SMG20170.1"/>
    </source>
</evidence>
<sequence>MDILNIKHELTDTRAELLALIHGLNKAQINKKRSDDRWSIGQICEHLAKTEETYVYVIRKGISRAEDSTIEAGSLNVMLDRSKKWQAPDIVAPSSDIFDHDDLVSMLNHSRKKLFELLDSLDDPTILSKRHFSHPVFQDLLLIEWIKSIPLHEKRHMEQIKEELQDV</sequence>
<dbReference type="Gene3D" id="1.20.120.450">
    <property type="entry name" value="dinb family like domain"/>
    <property type="match status" value="1"/>
</dbReference>
<dbReference type="Pfam" id="PF12867">
    <property type="entry name" value="DinB_2"/>
    <property type="match status" value="1"/>
</dbReference>
<dbReference type="STRING" id="1852522.SAMN06295960_1004"/>
<dbReference type="AlphaFoldDB" id="A0A1X7IYE7"/>
<reference evidence="2 3" key="1">
    <citation type="submission" date="2017-04" db="EMBL/GenBank/DDBJ databases">
        <authorList>
            <person name="Afonso C.L."/>
            <person name="Miller P.J."/>
            <person name="Scott M.A."/>
            <person name="Spackman E."/>
            <person name="Goraichik I."/>
            <person name="Dimitrov K.M."/>
            <person name="Suarez D.L."/>
            <person name="Swayne D.E."/>
        </authorList>
    </citation>
    <scope>NUCLEOTIDE SEQUENCE [LARGE SCALE GENOMIC DNA]</scope>
    <source>
        <strain evidence="2 3">11</strain>
    </source>
</reference>
<organism evidence="2 3">
    <name type="scientific">Paenibacillus aquistagni</name>
    <dbReference type="NCBI Taxonomy" id="1852522"/>
    <lineage>
        <taxon>Bacteria</taxon>
        <taxon>Bacillati</taxon>
        <taxon>Bacillota</taxon>
        <taxon>Bacilli</taxon>
        <taxon>Bacillales</taxon>
        <taxon>Paenibacillaceae</taxon>
        <taxon>Paenibacillus</taxon>
    </lineage>
</organism>
<dbReference type="InterPro" id="IPR024775">
    <property type="entry name" value="DinB-like"/>
</dbReference>
<name>A0A1X7IYE7_9BACL</name>
<dbReference type="SUPFAM" id="SSF109854">
    <property type="entry name" value="DinB/YfiT-like putative metalloenzymes"/>
    <property type="match status" value="1"/>
</dbReference>
<protein>
    <submittedName>
        <fullName evidence="2">DinB superfamily protein</fullName>
    </submittedName>
</protein>
<evidence type="ECO:0000259" key="1">
    <source>
        <dbReference type="Pfam" id="PF12867"/>
    </source>
</evidence>